<dbReference type="GO" id="GO:0016788">
    <property type="term" value="F:hydrolase activity, acting on ester bonds"/>
    <property type="evidence" value="ECO:0007669"/>
    <property type="project" value="InterPro"/>
</dbReference>
<protein>
    <submittedName>
        <fullName evidence="6">Succinylglutamate desuccinylase/aspartoacylase family protein</fullName>
    </submittedName>
</protein>
<dbReference type="PANTHER" id="PTHR37326">
    <property type="entry name" value="BLL3975 PROTEIN"/>
    <property type="match status" value="1"/>
</dbReference>
<evidence type="ECO:0000313" key="9">
    <source>
        <dbReference type="Proteomes" id="UP001567571"/>
    </source>
</evidence>
<dbReference type="RefSeq" id="WP_343778880.1">
    <property type="nucleotide sequence ID" value="NZ_BAAADQ010000012.1"/>
</dbReference>
<gene>
    <name evidence="7" type="ORF">ABNG02_16225</name>
    <name evidence="6" type="ORF">GCM10008994_20920</name>
</gene>
<dbReference type="InterPro" id="IPR055438">
    <property type="entry name" value="AstE_AspA_cat"/>
</dbReference>
<accession>A0AAV3SSB5</accession>
<evidence type="ECO:0000313" key="8">
    <source>
        <dbReference type="Proteomes" id="UP001501425"/>
    </source>
</evidence>
<dbReference type="SUPFAM" id="SSF53187">
    <property type="entry name" value="Zn-dependent exopeptidases"/>
    <property type="match status" value="1"/>
</dbReference>
<keyword evidence="4" id="KW-0862">Zinc</keyword>
<feature type="domain" description="Succinylglutamate desuccinylase/Aspartoacylase catalytic" evidence="5">
    <location>
        <begin position="35"/>
        <end position="229"/>
    </location>
</feature>
<keyword evidence="2" id="KW-0479">Metal-binding</keyword>
<dbReference type="Pfam" id="PF24827">
    <property type="entry name" value="AstE_AspA_cat"/>
    <property type="match status" value="1"/>
</dbReference>
<name>A0AAV3SSB5_9EURY</name>
<evidence type="ECO:0000313" key="6">
    <source>
        <dbReference type="EMBL" id="GAA0545813.1"/>
    </source>
</evidence>
<dbReference type="AlphaFoldDB" id="A0AAV3SSB5"/>
<evidence type="ECO:0000256" key="2">
    <source>
        <dbReference type="ARBA" id="ARBA00022723"/>
    </source>
</evidence>
<dbReference type="Proteomes" id="UP001501425">
    <property type="component" value="Unassembled WGS sequence"/>
</dbReference>
<dbReference type="InterPro" id="IPR053138">
    <property type="entry name" value="N-alpha-Ac-DABA_deacetylase"/>
</dbReference>
<reference evidence="7 9" key="3">
    <citation type="submission" date="2024-06" db="EMBL/GenBank/DDBJ databases">
        <title>Halorubrum miltondacostae sp. nov., a potential PHA producer isolated from an inland solar saltern in Rio Maior, Portugal.</title>
        <authorList>
            <person name="Albuquerque L."/>
            <person name="Viver T."/>
            <person name="Barroso C."/>
            <person name="Claudino R."/>
            <person name="Galvan M."/>
            <person name="Simoes G."/>
            <person name="Lobo Da Cunha A."/>
            <person name="Egas C."/>
        </authorList>
    </citation>
    <scope>NUCLEOTIDE SEQUENCE [LARGE SCALE GENOMIC DNA]</scope>
    <source>
        <strain evidence="7 9">DSM 18646</strain>
    </source>
</reference>
<dbReference type="Proteomes" id="UP001567571">
    <property type="component" value="Unassembled WGS sequence"/>
</dbReference>
<reference evidence="6" key="2">
    <citation type="submission" date="2023-12" db="EMBL/GenBank/DDBJ databases">
        <authorList>
            <person name="Sun Q."/>
            <person name="Inoue M."/>
        </authorList>
    </citation>
    <scope>NUCLEOTIDE SEQUENCE</scope>
    <source>
        <strain evidence="6">JCM 14265</strain>
    </source>
</reference>
<keyword evidence="9" id="KW-1185">Reference proteome</keyword>
<dbReference type="GO" id="GO:0046872">
    <property type="term" value="F:metal ion binding"/>
    <property type="evidence" value="ECO:0007669"/>
    <property type="project" value="UniProtKB-KW"/>
</dbReference>
<comment type="caution">
    <text evidence="6">The sequence shown here is derived from an EMBL/GenBank/DDBJ whole genome shotgun (WGS) entry which is preliminary data.</text>
</comment>
<evidence type="ECO:0000259" key="5">
    <source>
        <dbReference type="Pfam" id="PF24827"/>
    </source>
</evidence>
<comment type="cofactor">
    <cofactor evidence="1">
        <name>Zn(2+)</name>
        <dbReference type="ChEBI" id="CHEBI:29105"/>
    </cofactor>
</comment>
<proteinExistence type="predicted"/>
<evidence type="ECO:0000256" key="1">
    <source>
        <dbReference type="ARBA" id="ARBA00001947"/>
    </source>
</evidence>
<dbReference type="EMBL" id="BAAADQ010000012">
    <property type="protein sequence ID" value="GAA0545813.1"/>
    <property type="molecule type" value="Genomic_DNA"/>
</dbReference>
<evidence type="ECO:0000256" key="4">
    <source>
        <dbReference type="ARBA" id="ARBA00022833"/>
    </source>
</evidence>
<dbReference type="EMBL" id="JBEDNW010000011">
    <property type="protein sequence ID" value="MEZ3168860.1"/>
    <property type="molecule type" value="Genomic_DNA"/>
</dbReference>
<organism evidence="6 8">
    <name type="scientific">Halorubrum ejinorense</name>
    <dbReference type="NCBI Taxonomy" id="425309"/>
    <lineage>
        <taxon>Archaea</taxon>
        <taxon>Methanobacteriati</taxon>
        <taxon>Methanobacteriota</taxon>
        <taxon>Stenosarchaea group</taxon>
        <taxon>Halobacteria</taxon>
        <taxon>Halobacteriales</taxon>
        <taxon>Haloferacaceae</taxon>
        <taxon>Halorubrum</taxon>
    </lineage>
</organism>
<dbReference type="GO" id="GO:0016811">
    <property type="term" value="F:hydrolase activity, acting on carbon-nitrogen (but not peptide) bonds, in linear amides"/>
    <property type="evidence" value="ECO:0007669"/>
    <property type="project" value="InterPro"/>
</dbReference>
<reference evidence="6" key="1">
    <citation type="journal article" date="2014" name="Int. J. Syst. Evol. Microbiol.">
        <title>Complete genome sequence of Corynebacterium casei LMG S-19264T (=DSM 44701T), isolated from a smear-ripened cheese.</title>
        <authorList>
            <consortium name="US DOE Joint Genome Institute (JGI-PGF)"/>
            <person name="Walter F."/>
            <person name="Albersmeier A."/>
            <person name="Kalinowski J."/>
            <person name="Ruckert C."/>
        </authorList>
    </citation>
    <scope>NUCLEOTIDE SEQUENCE</scope>
    <source>
        <strain evidence="6">JCM 14265</strain>
    </source>
</reference>
<sequence length="331" mass="36020">MSATTTETERLTLARLPSGTEVTTRLHTISGPTEGPTAYVHAAVHGREINGVEVIRRVHHKLADREFAGEVRLVPVANPLTFDLQRYTLPTALDHTHLWTANMERTWPGDRDGSLHERMAARLWEHVHDADAVVDLHTGSPATHPHSVYTDDDPASRELARVFGTDLVMPSAVAPRTPDWPTDRDVSGTLRAIASHEGIPSMIAELGEAYRVEENTVAMGVTGVLNVLKQVGVLDGEPVENGEALLVTSPMHSNRSDSFDAAASGLFVTDPDVWPGKRVSAGQSLGTVYHPTTFEPVHEVETSQDGILYHLRRRGTVTGGERLAAVAVEKE</sequence>
<keyword evidence="3" id="KW-0378">Hydrolase</keyword>
<dbReference type="PANTHER" id="PTHR37326:SF1">
    <property type="entry name" value="BLL3975 PROTEIN"/>
    <property type="match status" value="1"/>
</dbReference>
<evidence type="ECO:0000256" key="3">
    <source>
        <dbReference type="ARBA" id="ARBA00022801"/>
    </source>
</evidence>
<dbReference type="PIRSF" id="PIRSF039012">
    <property type="entry name" value="ASP"/>
    <property type="match status" value="1"/>
</dbReference>
<dbReference type="Gene3D" id="3.40.630.10">
    <property type="entry name" value="Zn peptidases"/>
    <property type="match status" value="1"/>
</dbReference>
<dbReference type="InterPro" id="IPR043795">
    <property type="entry name" value="N-alpha-Ac-DABA-like"/>
</dbReference>
<evidence type="ECO:0000313" key="7">
    <source>
        <dbReference type="EMBL" id="MEZ3168860.1"/>
    </source>
</evidence>